<evidence type="ECO:0000256" key="3">
    <source>
        <dbReference type="ARBA" id="ARBA00022989"/>
    </source>
</evidence>
<dbReference type="PANTHER" id="PTHR46663">
    <property type="entry name" value="DIGUANYLATE CYCLASE DGCT-RELATED"/>
    <property type="match status" value="1"/>
</dbReference>
<comment type="caution">
    <text evidence="8">The sequence shown here is derived from an EMBL/GenBank/DDBJ whole genome shotgun (WGS) entry which is preliminary data.</text>
</comment>
<evidence type="ECO:0000313" key="10">
    <source>
        <dbReference type="Proteomes" id="UP000294063"/>
    </source>
</evidence>
<dbReference type="SMART" id="SM01079">
    <property type="entry name" value="CHASE"/>
    <property type="match status" value="1"/>
</dbReference>
<dbReference type="RefSeq" id="WP_130047596.1">
    <property type="nucleotide sequence ID" value="NZ_SEZK01000003.1"/>
</dbReference>
<feature type="domain" description="GGDEF" evidence="7">
    <location>
        <begin position="325"/>
        <end position="450"/>
    </location>
</feature>
<dbReference type="Pfam" id="PF03924">
    <property type="entry name" value="CHASE"/>
    <property type="match status" value="1"/>
</dbReference>
<evidence type="ECO:0000256" key="4">
    <source>
        <dbReference type="ARBA" id="ARBA00023136"/>
    </source>
</evidence>
<evidence type="ECO:0000259" key="6">
    <source>
        <dbReference type="PROSITE" id="PS50839"/>
    </source>
</evidence>
<reference evidence="10 11" key="1">
    <citation type="submission" date="2019-02" db="EMBL/GenBank/DDBJ databases">
        <title>Genome sequences of Aliivibrio finisterrensis strains from farmed Atlantic salmon.</title>
        <authorList>
            <person name="Bowman J.P."/>
        </authorList>
    </citation>
    <scope>NUCLEOTIDE SEQUENCE [LARGE SCALE GENOMIC DNA]</scope>
    <source>
        <strain evidence="9 11">A21</strain>
        <strain evidence="8 10">A46</strain>
    </source>
</reference>
<dbReference type="Proteomes" id="UP000294166">
    <property type="component" value="Unassembled WGS sequence"/>
</dbReference>
<dbReference type="PANTHER" id="PTHR46663:SF2">
    <property type="entry name" value="GGDEF DOMAIN-CONTAINING PROTEIN"/>
    <property type="match status" value="1"/>
</dbReference>
<keyword evidence="11" id="KW-1185">Reference proteome</keyword>
<feature type="domain" description="CHASE" evidence="6">
    <location>
        <begin position="111"/>
        <end position="201"/>
    </location>
</feature>
<dbReference type="Pfam" id="PF00990">
    <property type="entry name" value="GGDEF"/>
    <property type="match status" value="1"/>
</dbReference>
<organism evidence="8 10">
    <name type="scientific">Aliivibrio finisterrensis</name>
    <dbReference type="NCBI Taxonomy" id="511998"/>
    <lineage>
        <taxon>Bacteria</taxon>
        <taxon>Pseudomonadati</taxon>
        <taxon>Pseudomonadota</taxon>
        <taxon>Gammaproteobacteria</taxon>
        <taxon>Vibrionales</taxon>
        <taxon>Vibrionaceae</taxon>
        <taxon>Aliivibrio</taxon>
    </lineage>
</organism>
<feature type="transmembrane region" description="Helical" evidence="5">
    <location>
        <begin position="12"/>
        <end position="28"/>
    </location>
</feature>
<dbReference type="Gene3D" id="3.30.450.350">
    <property type="entry name" value="CHASE domain"/>
    <property type="match status" value="1"/>
</dbReference>
<gene>
    <name evidence="9" type="ORF">ERW53_03850</name>
    <name evidence="8" type="ORF">ERW57_03320</name>
</gene>
<dbReference type="EMBL" id="SEZK01000003">
    <property type="protein sequence ID" value="RYU53594.1"/>
    <property type="molecule type" value="Genomic_DNA"/>
</dbReference>
<keyword evidence="4 5" id="KW-0472">Membrane</keyword>
<evidence type="ECO:0000256" key="1">
    <source>
        <dbReference type="ARBA" id="ARBA00004370"/>
    </source>
</evidence>
<evidence type="ECO:0000256" key="5">
    <source>
        <dbReference type="SAM" id="Phobius"/>
    </source>
</evidence>
<evidence type="ECO:0000313" key="11">
    <source>
        <dbReference type="Proteomes" id="UP000294166"/>
    </source>
</evidence>
<keyword evidence="2 5" id="KW-0812">Transmembrane</keyword>
<dbReference type="GO" id="GO:0007165">
    <property type="term" value="P:signal transduction"/>
    <property type="evidence" value="ECO:0007669"/>
    <property type="project" value="UniProtKB-ARBA"/>
</dbReference>
<dbReference type="AlphaFoldDB" id="A0A4Q5KZ55"/>
<dbReference type="Proteomes" id="UP000294063">
    <property type="component" value="Unassembled WGS sequence"/>
</dbReference>
<evidence type="ECO:0000256" key="2">
    <source>
        <dbReference type="ARBA" id="ARBA00022692"/>
    </source>
</evidence>
<dbReference type="InterPro" id="IPR000160">
    <property type="entry name" value="GGDEF_dom"/>
</dbReference>
<evidence type="ECO:0000313" key="8">
    <source>
        <dbReference type="EMBL" id="RYU53594.1"/>
    </source>
</evidence>
<dbReference type="Gene3D" id="3.30.70.270">
    <property type="match status" value="1"/>
</dbReference>
<dbReference type="SMART" id="SM00267">
    <property type="entry name" value="GGDEF"/>
    <property type="match status" value="1"/>
</dbReference>
<dbReference type="InterPro" id="IPR029787">
    <property type="entry name" value="Nucleotide_cyclase"/>
</dbReference>
<dbReference type="CDD" id="cd01949">
    <property type="entry name" value="GGDEF"/>
    <property type="match status" value="1"/>
</dbReference>
<dbReference type="InterPro" id="IPR043128">
    <property type="entry name" value="Rev_trsase/Diguanyl_cyclase"/>
</dbReference>
<accession>A0A4Q5KZ55</accession>
<dbReference type="NCBIfam" id="TIGR00254">
    <property type="entry name" value="GGDEF"/>
    <property type="match status" value="1"/>
</dbReference>
<evidence type="ECO:0000313" key="9">
    <source>
        <dbReference type="EMBL" id="RYU66039.1"/>
    </source>
</evidence>
<dbReference type="GO" id="GO:0003824">
    <property type="term" value="F:catalytic activity"/>
    <property type="evidence" value="ECO:0007669"/>
    <property type="project" value="UniProtKB-ARBA"/>
</dbReference>
<name>A0A4Q5KZ55_9GAMM</name>
<sequence length="450" mass="51695">MKVKLFLAKKSTIIMLLSCCIFVVIWMVEDLHIKQNRYLKDKVNSKSKAELATVRATLESFIYSDIYYANSLSTLLTVNPHSTIKQWDLIAAELYRDSLNIRHLAIAPDDIVKYVYPLKGNVKALGLDFRSIQNQWLTVQKARNLETIFIAGPVDLIQGGSAFVARMPVFTDPPYNQNYWGSISIVLDIDGLFYESGIFDLKTKYHFAMRGRDSKGAEGDVFFGNPKIFDNPIITETVTLPYGGWQMAIKEKKLNEVYPWYRINIIRLVGYSFFVLALLSIAIIFRLYVMATSRSFEDELTQLPNRRYFMYTLNSLFSKSKKQGMPFTLLNLDLDKFKNINDTYGHAAGDEVLREVAKRIVTALRSNDVVARIGGDEYLVLLPRLHQKKDIYFIIDKIKYEISNEPIAYKDISFNVNATIGYSCFDTKMESADDLLHKADRSMYFNKIVS</sequence>
<evidence type="ECO:0000259" key="7">
    <source>
        <dbReference type="PROSITE" id="PS50887"/>
    </source>
</evidence>
<dbReference type="EMBL" id="SEZN01000005">
    <property type="protein sequence ID" value="RYU66039.1"/>
    <property type="molecule type" value="Genomic_DNA"/>
</dbReference>
<dbReference type="InterPro" id="IPR006189">
    <property type="entry name" value="CHASE_dom"/>
</dbReference>
<dbReference type="PROSITE" id="PS50839">
    <property type="entry name" value="CHASE"/>
    <property type="match status" value="1"/>
</dbReference>
<keyword evidence="3 5" id="KW-1133">Transmembrane helix</keyword>
<dbReference type="InterPro" id="IPR042240">
    <property type="entry name" value="CHASE_sf"/>
</dbReference>
<dbReference type="GO" id="GO:0016020">
    <property type="term" value="C:membrane"/>
    <property type="evidence" value="ECO:0007669"/>
    <property type="project" value="UniProtKB-SubCell"/>
</dbReference>
<protein>
    <submittedName>
        <fullName evidence="8">Sensor domain-containing diguanylate cyclase</fullName>
    </submittedName>
</protein>
<proteinExistence type="predicted"/>
<dbReference type="PROSITE" id="PS50887">
    <property type="entry name" value="GGDEF"/>
    <property type="match status" value="1"/>
</dbReference>
<feature type="transmembrane region" description="Helical" evidence="5">
    <location>
        <begin position="268"/>
        <end position="289"/>
    </location>
</feature>
<dbReference type="InterPro" id="IPR052163">
    <property type="entry name" value="DGC-Regulatory_Protein"/>
</dbReference>
<comment type="subcellular location">
    <subcellularLocation>
        <location evidence="1">Membrane</location>
    </subcellularLocation>
</comment>
<dbReference type="SUPFAM" id="SSF55073">
    <property type="entry name" value="Nucleotide cyclase"/>
    <property type="match status" value="1"/>
</dbReference>